<reference evidence="3" key="1">
    <citation type="journal article" date="2014" name="Int. J. Syst. Evol. Microbiol.">
        <title>Complete genome sequence of Corynebacterium casei LMG S-19264T (=DSM 44701T), isolated from a smear-ripened cheese.</title>
        <authorList>
            <consortium name="US DOE Joint Genome Institute (JGI-PGF)"/>
            <person name="Walter F."/>
            <person name="Albersmeier A."/>
            <person name="Kalinowski J."/>
            <person name="Ruckert C."/>
        </authorList>
    </citation>
    <scope>NUCLEOTIDE SEQUENCE</scope>
    <source>
        <strain evidence="3">CGMCC 1.12924</strain>
    </source>
</reference>
<dbReference type="InterPro" id="IPR054168">
    <property type="entry name" value="PG_1098_Fer"/>
</dbReference>
<gene>
    <name evidence="3" type="ORF">GCM10011312_17820</name>
</gene>
<name>A0A8J2VB32_9FLAO</name>
<evidence type="ECO:0000313" key="3">
    <source>
        <dbReference type="EMBL" id="GGD94543.1"/>
    </source>
</evidence>
<evidence type="ECO:0008006" key="5">
    <source>
        <dbReference type="Google" id="ProtNLM"/>
    </source>
</evidence>
<dbReference type="Gene3D" id="3.40.50.150">
    <property type="entry name" value="Vaccinia Virus protein VP39"/>
    <property type="match status" value="1"/>
</dbReference>
<organism evidence="3 4">
    <name type="scientific">Planktosalinus lacus</name>
    <dbReference type="NCBI Taxonomy" id="1526573"/>
    <lineage>
        <taxon>Bacteria</taxon>
        <taxon>Pseudomonadati</taxon>
        <taxon>Bacteroidota</taxon>
        <taxon>Flavobacteriia</taxon>
        <taxon>Flavobacteriales</taxon>
        <taxon>Flavobacteriaceae</taxon>
        <taxon>Planktosalinus</taxon>
    </lineage>
</organism>
<evidence type="ECO:0000259" key="1">
    <source>
        <dbReference type="Pfam" id="PF18096"/>
    </source>
</evidence>
<evidence type="ECO:0000313" key="4">
    <source>
        <dbReference type="Proteomes" id="UP000652231"/>
    </source>
</evidence>
<dbReference type="RefSeq" id="WP_188441657.1">
    <property type="nucleotide sequence ID" value="NZ_BMGK01000006.1"/>
</dbReference>
<accession>A0A8J2VB32</accession>
<comment type="caution">
    <text evidence="3">The sequence shown here is derived from an EMBL/GenBank/DDBJ whole genome shotgun (WGS) entry which is preliminary data.</text>
</comment>
<dbReference type="Pfam" id="PF18096">
    <property type="entry name" value="Thump_like"/>
    <property type="match status" value="1"/>
</dbReference>
<sequence length="388" mass="44618">MNDKVLNKEVQDFINENLSVDIIELSFKGSPFKQVSTKELIQQIDGKKNAKKKLPTWFHSKNIYYPPKVNLEQTSSEITAKYKADLVNGDSIADITGGFGVDSYYFSKKINKVVHFEMNKELSFIAMHNFFQLNASIVCSSDNGIDGIHNQNFDTIFVDPSRRNELKGKVFYLKDCLPNVAEHLEYLMNRCQLLMIKTSPMLDISIGLKELKHVSEIHIVAIENEVKELLWLLKKSQTENIEIKTANLKKTEIEKYQTILIPKKETYVDAPEKYLYEPNAAIMKSAMFGALCVDFNLKKLSKSSHLFTSNKLIEFPGRRFLVKNMVPYSKPSVKKEFRNTQANISIRNFPEPVSSIKKKWNIKDGGDNYLFFTTLQNKSKVILDCKKI</sequence>
<dbReference type="AlphaFoldDB" id="A0A8J2VB32"/>
<dbReference type="Pfam" id="PF22013">
    <property type="entry name" value="PG_1098_Fer"/>
    <property type="match status" value="1"/>
</dbReference>
<dbReference type="EMBL" id="BMGK01000006">
    <property type="protein sequence ID" value="GGD94543.1"/>
    <property type="molecule type" value="Genomic_DNA"/>
</dbReference>
<dbReference type="SUPFAM" id="SSF53335">
    <property type="entry name" value="S-adenosyl-L-methionine-dependent methyltransferases"/>
    <property type="match status" value="1"/>
</dbReference>
<protein>
    <recommendedName>
        <fullName evidence="5">THUMP-like domain-containing protein</fullName>
    </recommendedName>
</protein>
<dbReference type="Gene3D" id="1.10.10.1110">
    <property type="entry name" value="Methyltransferase PG1098, N-terminal domain"/>
    <property type="match status" value="1"/>
</dbReference>
<reference evidence="3" key="2">
    <citation type="submission" date="2020-09" db="EMBL/GenBank/DDBJ databases">
        <authorList>
            <person name="Sun Q."/>
            <person name="Zhou Y."/>
        </authorList>
    </citation>
    <scope>NUCLEOTIDE SEQUENCE</scope>
    <source>
        <strain evidence="3">CGMCC 1.12924</strain>
    </source>
</reference>
<evidence type="ECO:0000259" key="2">
    <source>
        <dbReference type="Pfam" id="PF22013"/>
    </source>
</evidence>
<proteinExistence type="predicted"/>
<keyword evidence="4" id="KW-1185">Reference proteome</keyword>
<dbReference type="InterPro" id="IPR041497">
    <property type="entry name" value="Thump-like"/>
</dbReference>
<dbReference type="Proteomes" id="UP000652231">
    <property type="component" value="Unassembled WGS sequence"/>
</dbReference>
<dbReference type="InterPro" id="IPR029063">
    <property type="entry name" value="SAM-dependent_MTases_sf"/>
</dbReference>
<feature type="domain" description="THUMP-like" evidence="1">
    <location>
        <begin position="317"/>
        <end position="385"/>
    </location>
</feature>
<feature type="domain" description="PG-1098 ferredoxin-like" evidence="2">
    <location>
        <begin position="274"/>
        <end position="316"/>
    </location>
</feature>